<name>A0ABX8R0Y3_9ACTN</name>
<proteinExistence type="predicted"/>
<dbReference type="RefSeq" id="WP_231329604.1">
    <property type="nucleotide sequence ID" value="NZ_CP059572.1"/>
</dbReference>
<dbReference type="EMBL" id="CP059572">
    <property type="protein sequence ID" value="QXJ23919.1"/>
    <property type="molecule type" value="Genomic_DNA"/>
</dbReference>
<evidence type="ECO:0000313" key="1">
    <source>
        <dbReference type="EMBL" id="QXJ23919.1"/>
    </source>
</evidence>
<keyword evidence="2" id="KW-1185">Reference proteome</keyword>
<organism evidence="1 2">
    <name type="scientific">Actinomadura graeca</name>
    <dbReference type="NCBI Taxonomy" id="2750812"/>
    <lineage>
        <taxon>Bacteria</taxon>
        <taxon>Bacillati</taxon>
        <taxon>Actinomycetota</taxon>
        <taxon>Actinomycetes</taxon>
        <taxon>Streptosporangiales</taxon>
        <taxon>Thermomonosporaceae</taxon>
        <taxon>Actinomadura</taxon>
    </lineage>
</organism>
<accession>A0ABX8R0Y3</accession>
<gene>
    <name evidence="1" type="ORF">AGRA3207_005147</name>
</gene>
<reference evidence="1" key="1">
    <citation type="submission" date="2020-07" db="EMBL/GenBank/DDBJ databases">
        <authorList>
            <person name="Tarantini F.S."/>
            <person name="Hong K.W."/>
            <person name="Chan K.G."/>
        </authorList>
    </citation>
    <scope>NUCLEOTIDE SEQUENCE</scope>
    <source>
        <strain evidence="1">32-07</strain>
    </source>
</reference>
<dbReference type="Proteomes" id="UP001049518">
    <property type="component" value="Chromosome"/>
</dbReference>
<evidence type="ECO:0000313" key="2">
    <source>
        <dbReference type="Proteomes" id="UP001049518"/>
    </source>
</evidence>
<protein>
    <submittedName>
        <fullName evidence="1">Uncharacterized protein</fullName>
    </submittedName>
</protein>
<sequence>MPLLQEGLLPDGWEQVLGILPRHLFLPDLIRPLDAGTGRYLRGHGIDGRRVAASGSTAG</sequence>